<keyword evidence="3" id="KW-0106">Calcium</keyword>
<dbReference type="InterPro" id="IPR050557">
    <property type="entry name" value="RTX_toxin/Mannuronan_C5-epim"/>
</dbReference>
<accession>A0ABU5BK61</accession>
<dbReference type="PANTHER" id="PTHR38340:SF1">
    <property type="entry name" value="S-LAYER PROTEIN"/>
    <property type="match status" value="1"/>
</dbReference>
<dbReference type="Gene3D" id="2.150.10.10">
    <property type="entry name" value="Serralysin-like metalloprotease, C-terminal"/>
    <property type="match status" value="9"/>
</dbReference>
<gene>
    <name evidence="4" type="ORF">QMK45_13985</name>
</gene>
<dbReference type="PRINTS" id="PR00313">
    <property type="entry name" value="CABNDNGRPT"/>
</dbReference>
<dbReference type="InterPro" id="IPR018511">
    <property type="entry name" value="Hemolysin-typ_Ca-bd_CS"/>
</dbReference>
<evidence type="ECO:0000256" key="3">
    <source>
        <dbReference type="ARBA" id="ARBA00022837"/>
    </source>
</evidence>
<proteinExistence type="predicted"/>
<comment type="caution">
    <text evidence="4">The sequence shown here is derived from an EMBL/GenBank/DDBJ whole genome shotgun (WGS) entry which is preliminary data.</text>
</comment>
<reference evidence="4 5" key="1">
    <citation type="submission" date="2023-05" db="EMBL/GenBank/DDBJ databases">
        <title>Siderophore-mediated competition between Bacillus subtilis and Pseudomonas marginalis.</title>
        <authorList>
            <person name="Lyng M."/>
            <person name="Joergensen J.P.B."/>
            <person name="Schostag M.D."/>
            <person name="Jarmusch S.A."/>
            <person name="Aguilar D.K.C."/>
            <person name="Andrade C.N.L."/>
            <person name="Kovacs A.T."/>
        </authorList>
    </citation>
    <scope>NUCLEOTIDE SEQUENCE [LARGE SCALE GENOMIC DNA]</scope>
    <source>
        <strain evidence="4 5">P8_72</strain>
    </source>
</reference>
<dbReference type="Proteomes" id="UP001287024">
    <property type="component" value="Unassembled WGS sequence"/>
</dbReference>
<dbReference type="EMBL" id="JASFAG010000001">
    <property type="protein sequence ID" value="MDX9677028.1"/>
    <property type="molecule type" value="Genomic_DNA"/>
</dbReference>
<dbReference type="SUPFAM" id="SSF51120">
    <property type="entry name" value="beta-Roll"/>
    <property type="match status" value="11"/>
</dbReference>
<dbReference type="Pfam" id="PF00353">
    <property type="entry name" value="HemolysinCabind"/>
    <property type="match status" value="18"/>
</dbReference>
<evidence type="ECO:0000256" key="2">
    <source>
        <dbReference type="ARBA" id="ARBA00022525"/>
    </source>
</evidence>
<sequence>MAVIYGSNGADSLVGTIGDDQIRGLAGDDVLNGGDGNDLLIGGEGADQLIGGAGFDTASYEDANQGVGVTINLKTGVNSGLAAGDTFNGIEAFRGTSYTDNFVADASANTFDGVIGYDTLSYATSEQAINLTLTGVNGTGLGGDAQGDAFSNMDVVIGTAFDDVFTLNSGSTSVYGGAGNDVYIINGPWTGGIGEGAGGGDDEIRTNQIKISMSGEIERLTYTGTGNFTGIGSAGNNVITGGVGNDVLIGGAGADQLIGGAGFDTASYEDANQGIGVTINLKTGVHTSLAAGDTFNGIEAFRGTSYTDNFVADATATSFDGAGGYDTLSYATSEQAINLTLTGVNGTGLGGDAQGDSFSNLEAVVGTAFDDVFTLNSGSTSVSGGAGNDVYIINGPWAGGIGEGAGGGDDEIRTNQLKMGMSGDIERLTYTGTGNFTGIGSTGNNIITGGVGNDVLIGGAGADQLIGGAGFDTASYEDANQGVGVTINLKTGIHTSLAAGDTFNGIEAFRGTSYTDNFVADATATSFDGAGGYDTLSYASSEQAINLTLTGVNGTGLGGDAQGDTFSNMEAVIGTAFDDVFTLNSGSASVGGGAGNDVYIINGPWTGGIGEAAGGGDDEIRTNQTSMGMSGEVERLTYTGTGNFTGTGNAGDNIITGGAGNDVLLGGAGADKLIGGAGIDVASYEDSLAAGVTVNLKTGVHTGFAAGDTFSGIEIIRGSKNGDTFFGDAQANIFDGGTAGGVDTVDYSLSAQAVNITLTTLGAGSGQGGDAQGDTFTNIEKVVGSDFDDVFVSGSAASLFQGGAGNDLYIINGSPNQSVIELAGGGDDEIRTSLSSMTLSPEVERLTYTGTGNFTGTGNAGNNIITGGVGNDVLMGGAGADLFIGGAGLDTVSYDDSTVGVTINQKTGIHTGIAAGDTFEGIEVIRGSKYSDTFMAGAAADKFDGGTAGPDNMDVIDYSQSGAAINLTLVSGTGTGTGGDAEGDSFSGIEKVIGSGYDDVFTTSTSGSFTLQGGAGNDVYIVNAGASAVIVEAQGGGDDEVRTNQLSMGLHNNVERLTYTGTGNFTGRGNASDNIITGGAGNDTLLGGAGADSFIGGAGTDTVSYDDSTVAVTLNFKTGVYSGIAAGDTFTDIELIRGTQYADTFIAGAGADKFDGATGIDVADYSQSTQGVTLTLGAAGVGSGTGTGGDAEGDSFYGIESIIGSAYNDVFIANANSTGFTVQGGLGDDVYVLNNANYGAIIELAGGGNDEVRTNQSYYLMNAGIERLTYTGTGMFQARGNALDNVITGGAGDDILMGGDGGDTFIGGDGFDTVSYNDVGPVGVVINLKTGEHTAIAKGDTFQSIEKFVGSGRDDTFIGNDQINNFDGAFGRDTVSFAFESSAITLDLTQPLTGAAAGDTYTNIENWEGTAFNDTLIGGAGAETFIGGKGADFIDGGAGVSDEAWYIGSSAAVQIDLLANTVTGGDASGDVLVNIEGLHGSSFNDTLTGNAAWNTLYGGAGNDLIYGGDGNDSIYGGNYEPYAINGPDRSGPAEADQLFGGNGNDSMFSANNDVGSILHGDAGNDDINVYAGIAYGDDGSDSLVGNGPEYQLFGGAGSDTLIMFGGGYAYGGEGSDTYKVYSSTNVMIKDDGLQGGDRVELQNIKSYADVIIKTDGTNAYIFNAVEWNAGKQSNAVILADWYAGSNTIETFATANGDTFTIPVVGQAMAESFMV</sequence>
<dbReference type="PROSITE" id="PS00330">
    <property type="entry name" value="HEMOLYSIN_CALCIUM"/>
    <property type="match status" value="6"/>
</dbReference>
<keyword evidence="2" id="KW-0964">Secreted</keyword>
<evidence type="ECO:0000313" key="5">
    <source>
        <dbReference type="Proteomes" id="UP001287024"/>
    </source>
</evidence>
<dbReference type="InterPro" id="IPR011049">
    <property type="entry name" value="Serralysin-like_metalloprot_C"/>
</dbReference>
<evidence type="ECO:0000256" key="1">
    <source>
        <dbReference type="ARBA" id="ARBA00004613"/>
    </source>
</evidence>
<dbReference type="RefSeq" id="WP_139213453.1">
    <property type="nucleotide sequence ID" value="NZ_CATKQI010000030.1"/>
</dbReference>
<dbReference type="InterPro" id="IPR001343">
    <property type="entry name" value="Hemolysn_Ca-bd"/>
</dbReference>
<organism evidence="4 5">
    <name type="scientific">Pseudomonas zeae</name>
    <dbReference type="NCBI Taxonomy" id="2745510"/>
    <lineage>
        <taxon>Bacteria</taxon>
        <taxon>Pseudomonadati</taxon>
        <taxon>Pseudomonadota</taxon>
        <taxon>Gammaproteobacteria</taxon>
        <taxon>Pseudomonadales</taxon>
        <taxon>Pseudomonadaceae</taxon>
        <taxon>Pseudomonas</taxon>
    </lineage>
</organism>
<keyword evidence="5" id="KW-1185">Reference proteome</keyword>
<evidence type="ECO:0000313" key="4">
    <source>
        <dbReference type="EMBL" id="MDX9677028.1"/>
    </source>
</evidence>
<name>A0ABU5BK61_9PSED</name>
<comment type="subcellular location">
    <subcellularLocation>
        <location evidence="1">Secreted</location>
    </subcellularLocation>
</comment>
<dbReference type="PANTHER" id="PTHR38340">
    <property type="entry name" value="S-LAYER PROTEIN"/>
    <property type="match status" value="1"/>
</dbReference>
<protein>
    <submittedName>
        <fullName evidence="4">Calcium-binding protein</fullName>
    </submittedName>
</protein>